<dbReference type="InterPro" id="IPR017441">
    <property type="entry name" value="Protein_kinase_ATP_BS"/>
</dbReference>
<evidence type="ECO:0000259" key="27">
    <source>
        <dbReference type="PROSITE" id="PS50853"/>
    </source>
</evidence>
<dbReference type="FunFam" id="3.30.200.20:FF:000026">
    <property type="entry name" value="Tyrosine-protein kinase receptor"/>
    <property type="match status" value="1"/>
</dbReference>
<keyword evidence="7" id="KW-0479">Metal-binding</keyword>
<dbReference type="InterPro" id="IPR020635">
    <property type="entry name" value="Tyr_kinase_cat_dom"/>
</dbReference>
<dbReference type="PROSITE" id="PS50011">
    <property type="entry name" value="PROTEIN_KINASE_DOM"/>
    <property type="match status" value="1"/>
</dbReference>
<keyword evidence="10 21" id="KW-0547">Nucleotide-binding</keyword>
<dbReference type="InterPro" id="IPR013783">
    <property type="entry name" value="Ig-like_fold"/>
</dbReference>
<feature type="domain" description="Protein kinase" evidence="26">
    <location>
        <begin position="1022"/>
        <end position="1297"/>
    </location>
</feature>
<keyword evidence="15" id="KW-0829">Tyrosine-protein kinase</keyword>
<evidence type="ECO:0000259" key="26">
    <source>
        <dbReference type="PROSITE" id="PS50011"/>
    </source>
</evidence>
<dbReference type="Gene3D" id="2.60.40.10">
    <property type="entry name" value="Immunoglobulins"/>
    <property type="match status" value="3"/>
</dbReference>
<keyword evidence="6 22" id="KW-0812">Transmembrane</keyword>
<dbReference type="Pfam" id="PF00757">
    <property type="entry name" value="Furin-like"/>
    <property type="match status" value="1"/>
</dbReference>
<evidence type="ECO:0000256" key="1">
    <source>
        <dbReference type="ARBA" id="ARBA00001936"/>
    </source>
</evidence>
<keyword evidence="17 22" id="KW-0675">Receptor</keyword>
<evidence type="ECO:0000256" key="18">
    <source>
        <dbReference type="ARBA" id="ARBA00023180"/>
    </source>
</evidence>
<dbReference type="Gene3D" id="3.80.20.20">
    <property type="entry name" value="Receptor L-domain"/>
    <property type="match status" value="2"/>
</dbReference>
<keyword evidence="14 24" id="KW-0472">Membrane</keyword>
<name>A0A9N9MIQ7_9CUCU</name>
<dbReference type="PRINTS" id="PR00109">
    <property type="entry name" value="TYRKINASE"/>
</dbReference>
<dbReference type="Proteomes" id="UP001152799">
    <property type="component" value="Chromosome 2"/>
</dbReference>
<evidence type="ECO:0000256" key="8">
    <source>
        <dbReference type="ARBA" id="ARBA00022729"/>
    </source>
</evidence>
<comment type="subcellular location">
    <subcellularLocation>
        <location evidence="2">Membrane</location>
        <topology evidence="2">Single-pass type I membrane protein</topology>
    </subcellularLocation>
</comment>
<dbReference type="SUPFAM" id="SSF56112">
    <property type="entry name" value="Protein kinase-like (PK-like)"/>
    <property type="match status" value="1"/>
</dbReference>
<evidence type="ECO:0000256" key="23">
    <source>
        <dbReference type="SAM" id="MobiDB-lite"/>
    </source>
</evidence>
<evidence type="ECO:0000313" key="29">
    <source>
        <dbReference type="Proteomes" id="UP001152799"/>
    </source>
</evidence>
<dbReference type="EMBL" id="OU892278">
    <property type="protein sequence ID" value="CAG9764513.1"/>
    <property type="molecule type" value="Genomic_DNA"/>
</dbReference>
<dbReference type="EC" id="2.7.10.1" evidence="22"/>
<dbReference type="PROSITE" id="PS50853">
    <property type="entry name" value="FN3"/>
    <property type="match status" value="2"/>
</dbReference>
<dbReference type="InterPro" id="IPR003961">
    <property type="entry name" value="FN3_dom"/>
</dbReference>
<dbReference type="SUPFAM" id="SSF49265">
    <property type="entry name" value="Fibronectin type III"/>
    <property type="match status" value="3"/>
</dbReference>
<dbReference type="InterPro" id="IPR000494">
    <property type="entry name" value="Rcpt_L-dom"/>
</dbReference>
<feature type="region of interest" description="Disordered" evidence="23">
    <location>
        <begin position="1325"/>
        <end position="1345"/>
    </location>
</feature>
<keyword evidence="13 24" id="KW-1133">Transmembrane helix</keyword>
<dbReference type="Gene3D" id="2.10.220.10">
    <property type="entry name" value="Hormone Receptor, Insulin-like Growth Factor Receptor 1, Chain A, domain 2"/>
    <property type="match status" value="1"/>
</dbReference>
<dbReference type="GO" id="GO:0046872">
    <property type="term" value="F:metal ion binding"/>
    <property type="evidence" value="ECO:0007669"/>
    <property type="project" value="UniProtKB-KW"/>
</dbReference>
<evidence type="ECO:0000256" key="12">
    <source>
        <dbReference type="ARBA" id="ARBA00022840"/>
    </source>
</evidence>
<feature type="signal peptide" evidence="25">
    <location>
        <begin position="1"/>
        <end position="24"/>
    </location>
</feature>
<feature type="transmembrane region" description="Helical" evidence="24">
    <location>
        <begin position="964"/>
        <end position="987"/>
    </location>
</feature>
<dbReference type="InterPro" id="IPR006211">
    <property type="entry name" value="Furin-like_Cys-rich_dom"/>
</dbReference>
<dbReference type="GO" id="GO:0005009">
    <property type="term" value="F:insulin receptor activity"/>
    <property type="evidence" value="ECO:0007669"/>
    <property type="project" value="TreeGrafter"/>
</dbReference>
<evidence type="ECO:0000256" key="17">
    <source>
        <dbReference type="ARBA" id="ARBA00023170"/>
    </source>
</evidence>
<gene>
    <name evidence="28" type="ORF">CEUTPL_LOCUS5151</name>
</gene>
<dbReference type="InterPro" id="IPR008266">
    <property type="entry name" value="Tyr_kinase_AS"/>
</dbReference>
<keyword evidence="3 22" id="KW-0597">Phosphoprotein</keyword>
<evidence type="ECO:0000256" key="20">
    <source>
        <dbReference type="ARBA" id="ARBA00051243"/>
    </source>
</evidence>
<dbReference type="Pfam" id="PF01030">
    <property type="entry name" value="Recep_L_domain"/>
    <property type="match status" value="2"/>
</dbReference>
<dbReference type="OrthoDB" id="5809444at2759"/>
<evidence type="ECO:0000256" key="15">
    <source>
        <dbReference type="ARBA" id="ARBA00023137"/>
    </source>
</evidence>
<comment type="similarity">
    <text evidence="22">Belongs to the protein kinase superfamily. Tyr protein kinase family. Insulin receptor subfamily.</text>
</comment>
<dbReference type="PROSITE" id="PS00239">
    <property type="entry name" value="RECEPTOR_TYR_KIN_II"/>
    <property type="match status" value="1"/>
</dbReference>
<evidence type="ECO:0000256" key="16">
    <source>
        <dbReference type="ARBA" id="ARBA00023157"/>
    </source>
</evidence>
<dbReference type="PANTHER" id="PTHR24416">
    <property type="entry name" value="TYROSINE-PROTEIN KINASE RECEPTOR"/>
    <property type="match status" value="1"/>
</dbReference>
<dbReference type="SMART" id="SM00060">
    <property type="entry name" value="FN3"/>
    <property type="match status" value="3"/>
</dbReference>
<dbReference type="CDD" id="cd05032">
    <property type="entry name" value="PTKc_InsR_like"/>
    <property type="match status" value="1"/>
</dbReference>
<keyword evidence="18" id="KW-0325">Glycoprotein</keyword>
<dbReference type="InterPro" id="IPR036941">
    <property type="entry name" value="Rcpt_L-dom_sf"/>
</dbReference>
<dbReference type="FunFam" id="3.80.20.20:FF:000001">
    <property type="entry name" value="Tyrosine-protein kinase receptor"/>
    <property type="match status" value="1"/>
</dbReference>
<evidence type="ECO:0000256" key="2">
    <source>
        <dbReference type="ARBA" id="ARBA00004479"/>
    </source>
</evidence>
<keyword evidence="4" id="KW-0808">Transferase</keyword>
<dbReference type="Gene3D" id="1.10.510.10">
    <property type="entry name" value="Transferase(Phosphotransferase) domain 1"/>
    <property type="match status" value="1"/>
</dbReference>
<feature type="domain" description="Fibronectin type-III" evidence="27">
    <location>
        <begin position="857"/>
        <end position="960"/>
    </location>
</feature>
<feature type="binding site" evidence="21">
    <location>
        <position position="1057"/>
    </location>
    <ligand>
        <name>ATP</name>
        <dbReference type="ChEBI" id="CHEBI:30616"/>
    </ligand>
</feature>
<evidence type="ECO:0000256" key="6">
    <source>
        <dbReference type="ARBA" id="ARBA00022692"/>
    </source>
</evidence>
<dbReference type="PROSITE" id="PS00109">
    <property type="entry name" value="PROTEIN_KINASE_TYR"/>
    <property type="match status" value="1"/>
</dbReference>
<dbReference type="GO" id="GO:0030424">
    <property type="term" value="C:axon"/>
    <property type="evidence" value="ECO:0007669"/>
    <property type="project" value="TreeGrafter"/>
</dbReference>
<protein>
    <recommendedName>
        <fullName evidence="22">Tyrosine-protein kinase receptor</fullName>
        <ecNumber evidence="22">2.7.10.1</ecNumber>
    </recommendedName>
</protein>
<keyword evidence="5" id="KW-0165">Cleavage on pair of basic residues</keyword>
<dbReference type="CDD" id="cd00063">
    <property type="entry name" value="FN3"/>
    <property type="match status" value="3"/>
</dbReference>
<dbReference type="PANTHER" id="PTHR24416:SF525">
    <property type="entry name" value="INSULIN-LIKE RECEPTOR"/>
    <property type="match status" value="1"/>
</dbReference>
<comment type="catalytic activity">
    <reaction evidence="20 22">
        <text>L-tyrosyl-[protein] + ATP = O-phospho-L-tyrosyl-[protein] + ADP + H(+)</text>
        <dbReference type="Rhea" id="RHEA:10596"/>
        <dbReference type="Rhea" id="RHEA-COMP:10136"/>
        <dbReference type="Rhea" id="RHEA-COMP:20101"/>
        <dbReference type="ChEBI" id="CHEBI:15378"/>
        <dbReference type="ChEBI" id="CHEBI:30616"/>
        <dbReference type="ChEBI" id="CHEBI:46858"/>
        <dbReference type="ChEBI" id="CHEBI:61978"/>
        <dbReference type="ChEBI" id="CHEBI:456216"/>
        <dbReference type="EC" id="2.7.10.1"/>
    </reaction>
</comment>
<dbReference type="InterPro" id="IPR036116">
    <property type="entry name" value="FN3_sf"/>
</dbReference>
<dbReference type="SUPFAM" id="SSF57184">
    <property type="entry name" value="Growth factor receptor domain"/>
    <property type="match status" value="1"/>
</dbReference>
<dbReference type="InterPro" id="IPR011009">
    <property type="entry name" value="Kinase-like_dom_sf"/>
</dbReference>
<dbReference type="InterPro" id="IPR009030">
    <property type="entry name" value="Growth_fac_rcpt_cys_sf"/>
</dbReference>
<dbReference type="InterPro" id="IPR050122">
    <property type="entry name" value="RTK"/>
</dbReference>
<keyword evidence="9" id="KW-0677">Repeat</keyword>
<dbReference type="Pfam" id="PF07714">
    <property type="entry name" value="PK_Tyr_Ser-Thr"/>
    <property type="match status" value="1"/>
</dbReference>
<reference evidence="28" key="1">
    <citation type="submission" date="2022-01" db="EMBL/GenBank/DDBJ databases">
        <authorList>
            <person name="King R."/>
        </authorList>
    </citation>
    <scope>NUCLEOTIDE SEQUENCE</scope>
</reference>
<feature type="domain" description="Fibronectin type-III" evidence="27">
    <location>
        <begin position="510"/>
        <end position="623"/>
    </location>
</feature>
<dbReference type="InterPro" id="IPR002011">
    <property type="entry name" value="Tyr_kinase_rcpt_2_CS"/>
</dbReference>
<dbReference type="PROSITE" id="PS00107">
    <property type="entry name" value="PROTEIN_KINASE_ATP"/>
    <property type="match status" value="1"/>
</dbReference>
<sequence length="1392" mass="157773">MKRGTLWGCTQLLLFLLFFSNGDAAELLIPAPENGICKSIDIRNRLDFFKQLDGCQVIEGSLSILLFENVNETEIAQISFPELVEITDYLMLFRVNGLKSIGQLFPNLAVIRGQHLFLGRKALVIYEMPSLQEIGLYSLTKIMSGLVYIDKNPSLCFVHSIDWNKIINTDESNMEGGITYSNFLKSFKPDNECPVCPASSGAGKPCPRNEKDSNKFLCWNRNHCQKICTKCGKKACNDKGECCDARCIGSCGSDTSRCIACREFIFNTGEDSSAKCVEKCPYGFLAYLERRCVSRSECINMTRPLDFESESEVNTIEHPYKIHEDSCVIQCPPNYSGNYTDHSCKKCNNTCRKECPGARIDSINLARELRGCTHITGSIEIQIRGGNQVVKSLQENLGMIEEIDGYLKVVRSFSLVSLNFLSKLKKIRGKILENQRYSLIVLDNQNLQDLFDWNTHKDFEIDNGSLFFHFNPKLCIEKISELRKKANLPAPTELEVASNSNGDKVACTVSKLDVHITSISSKYASLEWHPFEIDDPRKLLNYIVYSIEAPTKNVNFFDGRDACGQDNWHVDDVPNIFEQNPVTHNLINLKPFTQYAFFVKTYTIATEENGAQSDIYYFKTKPAQPSEPGNLQINSYSNDSLSIKWSAPVRPNGNISYYIVTGIRHDHTTLPNRNYCIDSVVPDLPKKSSTVAPKTKTPNNCKCTKDKQETKLIDEQVEEARIDFENALHNKVYVKRLLVNRNPRSVEKIIDKNTHNVSQPQIEVPIYLHMENTSFQFMIEKLIVPNTTEPGTNVWETFTYFIKAPITSIYIKNLHHFTLYNVAVRACRDIEKDEQELVCGDPADATAETLEKKGADNINNVSIVNITSDSVTVRWAQPPDPNRMIVSVTIWYRREGSKNSQYIGECISFQDFKNYTKSDKFMVYTIPKLFPGNHSLYLKASSLFGIGEASPILTFEIPDSGPSIILIICMVLIFILLGAIGGVWFFYRRTMRKSFMMNPSVNPDYMPSIYVVDEWEVPRKNIELVKELGQGSFGMVWEGTALDCKDVKELKTRCAVKTVNEHATRRERIDFLNEASVMKAFNTTHVVKLLGVVSQGQPALVVMELMVNGDLKSYLRSHRPDENNDGRQPPTLKEILQMAIEIADGMAYLEGKKFVHRDLAARNCMVAEDMTVKIGDFGMTRDIYETDYYRKGSRGLLPVRWMSPESLRDGVFSSGSDAWSFGIVLWEMATLASQPYQGLSNEQALRFIMDGGFMERPENCPDKLYYIMRLCWNLKPSSRPSFMRLCEILLQDANEKFAKVSFYHSKEGTELRAIKAAAQADEVTRDAVELDDPDPTTPLNMLPPDVRKTYSMSNSQKSDSIHLEPNPRFYSVSEDRTANGFIGRNGNAQTQC</sequence>
<comment type="cofactor">
    <cofactor evidence="1">
        <name>Mn(2+)</name>
        <dbReference type="ChEBI" id="CHEBI:29035"/>
    </cofactor>
</comment>
<dbReference type="InterPro" id="IPR000719">
    <property type="entry name" value="Prot_kinase_dom"/>
</dbReference>
<evidence type="ECO:0000256" key="13">
    <source>
        <dbReference type="ARBA" id="ARBA00022989"/>
    </source>
</evidence>
<evidence type="ECO:0000256" key="25">
    <source>
        <dbReference type="SAM" id="SignalP"/>
    </source>
</evidence>
<keyword evidence="16" id="KW-1015">Disulfide bond</keyword>
<evidence type="ECO:0000256" key="11">
    <source>
        <dbReference type="ARBA" id="ARBA00022777"/>
    </source>
</evidence>
<keyword evidence="19" id="KW-0464">Manganese</keyword>
<dbReference type="GO" id="GO:0005899">
    <property type="term" value="C:insulin receptor complex"/>
    <property type="evidence" value="ECO:0007669"/>
    <property type="project" value="TreeGrafter"/>
</dbReference>
<evidence type="ECO:0000256" key="7">
    <source>
        <dbReference type="ARBA" id="ARBA00022723"/>
    </source>
</evidence>
<evidence type="ECO:0000256" key="21">
    <source>
        <dbReference type="PROSITE-ProRule" id="PRU10141"/>
    </source>
</evidence>
<dbReference type="InterPro" id="IPR001245">
    <property type="entry name" value="Ser-Thr/Tyr_kinase_cat_dom"/>
</dbReference>
<evidence type="ECO:0000256" key="3">
    <source>
        <dbReference type="ARBA" id="ARBA00022553"/>
    </source>
</evidence>
<dbReference type="FunFam" id="1.10.510.10:FF:000528">
    <property type="entry name" value="Tyrosine-protein kinase receptor"/>
    <property type="match status" value="1"/>
</dbReference>
<keyword evidence="11" id="KW-0418">Kinase</keyword>
<dbReference type="SMART" id="SM00219">
    <property type="entry name" value="TyrKc"/>
    <property type="match status" value="1"/>
</dbReference>
<dbReference type="GO" id="GO:0051897">
    <property type="term" value="P:positive regulation of phosphatidylinositol 3-kinase/protein kinase B signal transduction"/>
    <property type="evidence" value="ECO:0007669"/>
    <property type="project" value="TreeGrafter"/>
</dbReference>
<dbReference type="GO" id="GO:0043410">
    <property type="term" value="P:positive regulation of MAPK cascade"/>
    <property type="evidence" value="ECO:0007669"/>
    <property type="project" value="TreeGrafter"/>
</dbReference>
<evidence type="ECO:0000256" key="10">
    <source>
        <dbReference type="ARBA" id="ARBA00022741"/>
    </source>
</evidence>
<evidence type="ECO:0000256" key="14">
    <source>
        <dbReference type="ARBA" id="ARBA00023136"/>
    </source>
</evidence>
<keyword evidence="29" id="KW-1185">Reference proteome</keyword>
<evidence type="ECO:0000256" key="5">
    <source>
        <dbReference type="ARBA" id="ARBA00022685"/>
    </source>
</evidence>
<evidence type="ECO:0000256" key="9">
    <source>
        <dbReference type="ARBA" id="ARBA00022737"/>
    </source>
</evidence>
<organism evidence="28 29">
    <name type="scientific">Ceutorhynchus assimilis</name>
    <name type="common">cabbage seed weevil</name>
    <dbReference type="NCBI Taxonomy" id="467358"/>
    <lineage>
        <taxon>Eukaryota</taxon>
        <taxon>Metazoa</taxon>
        <taxon>Ecdysozoa</taxon>
        <taxon>Arthropoda</taxon>
        <taxon>Hexapoda</taxon>
        <taxon>Insecta</taxon>
        <taxon>Pterygota</taxon>
        <taxon>Neoptera</taxon>
        <taxon>Endopterygota</taxon>
        <taxon>Coleoptera</taxon>
        <taxon>Polyphaga</taxon>
        <taxon>Cucujiformia</taxon>
        <taxon>Curculionidae</taxon>
        <taxon>Ceutorhynchinae</taxon>
        <taxon>Ceutorhynchus</taxon>
    </lineage>
</organism>
<dbReference type="SUPFAM" id="SSF52058">
    <property type="entry name" value="L domain-like"/>
    <property type="match status" value="2"/>
</dbReference>
<dbReference type="CDD" id="cd00064">
    <property type="entry name" value="FU"/>
    <property type="match status" value="1"/>
</dbReference>
<accession>A0A9N9MIQ7</accession>
<evidence type="ECO:0000313" key="28">
    <source>
        <dbReference type="EMBL" id="CAG9764513.1"/>
    </source>
</evidence>
<proteinExistence type="inferred from homology"/>
<feature type="chain" id="PRO_5040378293" description="Tyrosine-protein kinase receptor" evidence="25">
    <location>
        <begin position="25"/>
        <end position="1392"/>
    </location>
</feature>
<dbReference type="GO" id="GO:0042593">
    <property type="term" value="P:glucose homeostasis"/>
    <property type="evidence" value="ECO:0007669"/>
    <property type="project" value="TreeGrafter"/>
</dbReference>
<dbReference type="Gene3D" id="3.30.200.20">
    <property type="entry name" value="Phosphorylase Kinase, domain 1"/>
    <property type="match status" value="1"/>
</dbReference>
<keyword evidence="12 21" id="KW-0067">ATP-binding</keyword>
<dbReference type="InterPro" id="IPR006212">
    <property type="entry name" value="Furin_repeat"/>
</dbReference>
<evidence type="ECO:0000256" key="4">
    <source>
        <dbReference type="ARBA" id="ARBA00022679"/>
    </source>
</evidence>
<dbReference type="GO" id="GO:0005524">
    <property type="term" value="F:ATP binding"/>
    <property type="evidence" value="ECO:0007669"/>
    <property type="project" value="UniProtKB-UniRule"/>
</dbReference>
<evidence type="ECO:0000256" key="22">
    <source>
        <dbReference type="RuleBase" id="RU000312"/>
    </source>
</evidence>
<dbReference type="GO" id="GO:0043560">
    <property type="term" value="F:insulin receptor substrate binding"/>
    <property type="evidence" value="ECO:0007669"/>
    <property type="project" value="TreeGrafter"/>
</dbReference>
<evidence type="ECO:0000256" key="24">
    <source>
        <dbReference type="SAM" id="Phobius"/>
    </source>
</evidence>
<evidence type="ECO:0000256" key="19">
    <source>
        <dbReference type="ARBA" id="ARBA00023211"/>
    </source>
</evidence>
<keyword evidence="8 25" id="KW-0732">Signal</keyword>